<protein>
    <submittedName>
        <fullName evidence="2">Uncharacterized protein</fullName>
    </submittedName>
</protein>
<dbReference type="Proteomes" id="UP001217089">
    <property type="component" value="Unassembled WGS sequence"/>
</dbReference>
<dbReference type="EMBL" id="JARBDR010000657">
    <property type="protein sequence ID" value="KAJ8308439.1"/>
    <property type="molecule type" value="Genomic_DNA"/>
</dbReference>
<accession>A0ABQ9ETB3</accession>
<keyword evidence="3" id="KW-1185">Reference proteome</keyword>
<keyword evidence="1" id="KW-0812">Transmembrane</keyword>
<reference evidence="2 3" key="1">
    <citation type="submission" date="2022-12" db="EMBL/GenBank/DDBJ databases">
        <title>Chromosome-level genome of Tegillarca granosa.</title>
        <authorList>
            <person name="Kim J."/>
        </authorList>
    </citation>
    <scope>NUCLEOTIDE SEQUENCE [LARGE SCALE GENOMIC DNA]</scope>
    <source>
        <strain evidence="2">Teg-2019</strain>
        <tissue evidence="2">Adductor muscle</tissue>
    </source>
</reference>
<comment type="caution">
    <text evidence="2">The sequence shown here is derived from an EMBL/GenBank/DDBJ whole genome shotgun (WGS) entry which is preliminary data.</text>
</comment>
<keyword evidence="1" id="KW-0472">Membrane</keyword>
<keyword evidence="1" id="KW-1133">Transmembrane helix</keyword>
<dbReference type="InterPro" id="IPR032055">
    <property type="entry name" value="TMEM72"/>
</dbReference>
<organism evidence="2 3">
    <name type="scientific">Tegillarca granosa</name>
    <name type="common">Malaysian cockle</name>
    <name type="synonym">Anadara granosa</name>
    <dbReference type="NCBI Taxonomy" id="220873"/>
    <lineage>
        <taxon>Eukaryota</taxon>
        <taxon>Metazoa</taxon>
        <taxon>Spiralia</taxon>
        <taxon>Lophotrochozoa</taxon>
        <taxon>Mollusca</taxon>
        <taxon>Bivalvia</taxon>
        <taxon>Autobranchia</taxon>
        <taxon>Pteriomorphia</taxon>
        <taxon>Arcoida</taxon>
        <taxon>Arcoidea</taxon>
        <taxon>Arcidae</taxon>
        <taxon>Tegillarca</taxon>
    </lineage>
</organism>
<proteinExistence type="predicted"/>
<evidence type="ECO:0000256" key="1">
    <source>
        <dbReference type="SAM" id="Phobius"/>
    </source>
</evidence>
<dbReference type="Pfam" id="PF16054">
    <property type="entry name" value="TMEM72"/>
    <property type="match status" value="1"/>
</dbReference>
<evidence type="ECO:0000313" key="2">
    <source>
        <dbReference type="EMBL" id="KAJ8308439.1"/>
    </source>
</evidence>
<evidence type="ECO:0000313" key="3">
    <source>
        <dbReference type="Proteomes" id="UP001217089"/>
    </source>
</evidence>
<gene>
    <name evidence="2" type="ORF">KUTeg_013313</name>
</gene>
<sequence length="109" mass="12432">MWIDNWKKGILYIGLSIPVFLEGMRIVLGVVSGFLLIICGCLYIVKTFKDGIVYTVTETRYVKTYTPPVHTVSHTISTQTEDDKYYADVQSYEQSEEPSGAYQREQSAH</sequence>
<name>A0ABQ9ETB3_TEGGR</name>
<feature type="transmembrane region" description="Helical" evidence="1">
    <location>
        <begin position="26"/>
        <end position="45"/>
    </location>
</feature>